<feature type="region of interest" description="Disordered" evidence="1">
    <location>
        <begin position="208"/>
        <end position="273"/>
    </location>
</feature>
<dbReference type="EMBL" id="CADCUE010000272">
    <property type="protein sequence ID" value="CAA9358663.1"/>
    <property type="molecule type" value="Genomic_DNA"/>
</dbReference>
<proteinExistence type="predicted"/>
<feature type="compositionally biased region" description="Basic residues" evidence="1">
    <location>
        <begin position="80"/>
        <end position="94"/>
    </location>
</feature>
<evidence type="ECO:0000256" key="1">
    <source>
        <dbReference type="SAM" id="MobiDB-lite"/>
    </source>
</evidence>
<feature type="non-terminal residue" evidence="2">
    <location>
        <position position="1"/>
    </location>
</feature>
<feature type="compositionally biased region" description="Basic and acidic residues" evidence="1">
    <location>
        <begin position="64"/>
        <end position="79"/>
    </location>
</feature>
<feature type="compositionally biased region" description="Basic and acidic residues" evidence="1">
    <location>
        <begin position="97"/>
        <end position="106"/>
    </location>
</feature>
<feature type="region of interest" description="Disordered" evidence="1">
    <location>
        <begin position="121"/>
        <end position="165"/>
    </location>
</feature>
<evidence type="ECO:0000313" key="2">
    <source>
        <dbReference type="EMBL" id="CAA9358663.1"/>
    </source>
</evidence>
<name>A0A6J4MFI8_9ACTN</name>
<organism evidence="2">
    <name type="scientific">uncultured Frankineae bacterium</name>
    <dbReference type="NCBI Taxonomy" id="437475"/>
    <lineage>
        <taxon>Bacteria</taxon>
        <taxon>Bacillati</taxon>
        <taxon>Actinomycetota</taxon>
        <taxon>Actinomycetes</taxon>
        <taxon>Frankiales</taxon>
        <taxon>environmental samples</taxon>
    </lineage>
</organism>
<dbReference type="AlphaFoldDB" id="A0A6J4MFI8"/>
<feature type="region of interest" description="Disordered" evidence="1">
    <location>
        <begin position="1"/>
        <end position="109"/>
    </location>
</feature>
<sequence>ARILPCPARQAVGRPHQLPHRRHRRRPPAGPRRPRAGDHRGRGPVRRRSRPGAGLPRHRGAQSDGDRRAARRPGPADRPRRSRRGCRRALRAGHRPGLAERRHGADRPAGLLDGRAALQRHHPPARRVTAPGREPRDARLGVSARGLPDARRRPRAAGDGGRLPRRCAARRTRPGRQALPLRLHRTVELRLLGSGQLRLPLRRPVRAAHQQPAARLDHPGQPGGGAAGRPGLQPRPRRHLRPAGCDGRLAQQRRPRVGAGHLRPQLHRGARPL</sequence>
<reference evidence="2" key="1">
    <citation type="submission" date="2020-02" db="EMBL/GenBank/DDBJ databases">
        <authorList>
            <person name="Meier V. D."/>
        </authorList>
    </citation>
    <scope>NUCLEOTIDE SEQUENCE</scope>
    <source>
        <strain evidence="2">AVDCRST_MAG16</strain>
    </source>
</reference>
<protein>
    <submittedName>
        <fullName evidence="2">Uncharacterized protein</fullName>
    </submittedName>
</protein>
<feature type="non-terminal residue" evidence="2">
    <location>
        <position position="273"/>
    </location>
</feature>
<feature type="compositionally biased region" description="Basic residues" evidence="1">
    <location>
        <begin position="17"/>
        <end position="27"/>
    </location>
</feature>
<feature type="compositionally biased region" description="Basic residues" evidence="1">
    <location>
        <begin position="42"/>
        <end position="60"/>
    </location>
</feature>
<feature type="compositionally biased region" description="Basic residues" evidence="1">
    <location>
        <begin position="264"/>
        <end position="273"/>
    </location>
</feature>
<gene>
    <name evidence="2" type="ORF">AVDCRST_MAG16-2880</name>
</gene>
<accession>A0A6J4MFI8</accession>